<feature type="transmembrane region" description="Helical" evidence="9">
    <location>
        <begin position="203"/>
        <end position="226"/>
    </location>
</feature>
<evidence type="ECO:0000256" key="2">
    <source>
        <dbReference type="ARBA" id="ARBA00009726"/>
    </source>
</evidence>
<dbReference type="InterPro" id="IPR003593">
    <property type="entry name" value="AAA+_ATPase"/>
</dbReference>
<evidence type="ECO:0000256" key="7">
    <source>
        <dbReference type="ARBA" id="ARBA00022989"/>
    </source>
</evidence>
<evidence type="ECO:0000256" key="5">
    <source>
        <dbReference type="ARBA" id="ARBA00022741"/>
    </source>
</evidence>
<evidence type="ECO:0000259" key="10">
    <source>
        <dbReference type="PROSITE" id="PS50893"/>
    </source>
</evidence>
<dbReference type="InterPro" id="IPR027417">
    <property type="entry name" value="P-loop_NTPase"/>
</dbReference>
<feature type="transmembrane region" description="Helical" evidence="9">
    <location>
        <begin position="350"/>
        <end position="372"/>
    </location>
</feature>
<keyword evidence="8 9" id="KW-0472">Membrane</keyword>
<dbReference type="Gene3D" id="3.40.50.300">
    <property type="entry name" value="P-loop containing nucleotide triphosphate hydrolases"/>
    <property type="match status" value="1"/>
</dbReference>
<dbReference type="InterPro" id="IPR036640">
    <property type="entry name" value="ABC1_TM_sf"/>
</dbReference>
<dbReference type="InterPro" id="IPR050173">
    <property type="entry name" value="ABC_transporter_C-like"/>
</dbReference>
<sequence length="645" mass="72747">MMDSRRSSIPHPNNTNSRISRFFLWWVAGLFRHGYHNGIEDLDILDVLPEDSSIKLSTNLGKEWDKELYKWRTGGKPRLWKALARCFGVSVTAMGLLLLLQEGLRFVQVFLIGELIGYFIGQSANSTVAYIYAAALGVCYICITLLAHPTFHTNYVLGMRMRVSCTSLMYRKALHLSSHSIQNTSPENIIKLMAQDSQKLDQSLFAVHYVWLGPLSLSAVCVYLYYTLDSVTFLAGILVIAVLVLPLQAVMTKVFSILRLKTSLATNTRVKIINEILRAVRSIKIYCWESTFCRQVHRLRMHEMKKVRLMAFGRAFQLSYFFSYNKLVLLALVTALHITDVNLDVKKICIVLALFDVIKVSIVLMIPLGIFYGSQALNTIKKIQDFLLLEEKSHDVYSSCGIKLPDDVMVSFENFSAFPPASGDKISYAASLQTLNFTINRGHLIVIVGPPGSGKTPLLMAMLGEIPRLRGFLRLKGKMSYASQAPWIFTASVRDNILFGQDYERVRYNKVVKACDLNKDIEMLPHSDMTVIGEHGYELLFGQKVKISLARTVYRQADMYLLDDPFGCVDSFVGRTIFNKCICGHLKDSTVVLVTQQLPYVKVADQVLVMQDGNITAQGAYEELLASGVNSRLCCPSTRWKEPRL</sequence>
<dbReference type="Proteomes" id="UP000593567">
    <property type="component" value="Unassembled WGS sequence"/>
</dbReference>
<comment type="subcellular location">
    <subcellularLocation>
        <location evidence="1">Membrane</location>
        <topology evidence="1">Multi-pass membrane protein</topology>
    </subcellularLocation>
</comment>
<dbReference type="GO" id="GO:0005524">
    <property type="term" value="F:ATP binding"/>
    <property type="evidence" value="ECO:0007669"/>
    <property type="project" value="UniProtKB-KW"/>
</dbReference>
<keyword evidence="7 9" id="KW-1133">Transmembrane helix</keyword>
<comment type="caution">
    <text evidence="12">The sequence shown here is derived from an EMBL/GenBank/DDBJ whole genome shotgun (WGS) entry which is preliminary data.</text>
</comment>
<feature type="domain" description="ABC transmembrane type-1" evidence="11">
    <location>
        <begin position="93"/>
        <end position="333"/>
    </location>
</feature>
<feature type="transmembrane region" description="Helical" evidence="9">
    <location>
        <begin position="232"/>
        <end position="251"/>
    </location>
</feature>
<feature type="transmembrane region" description="Helical" evidence="9">
    <location>
        <begin position="129"/>
        <end position="151"/>
    </location>
</feature>
<gene>
    <name evidence="12" type="ORF">EB796_017118</name>
</gene>
<feature type="transmembrane region" description="Helical" evidence="9">
    <location>
        <begin position="318"/>
        <end position="338"/>
    </location>
</feature>
<evidence type="ECO:0000259" key="11">
    <source>
        <dbReference type="PROSITE" id="PS50929"/>
    </source>
</evidence>
<dbReference type="InterPro" id="IPR003439">
    <property type="entry name" value="ABC_transporter-like_ATP-bd"/>
</dbReference>
<dbReference type="FunFam" id="3.40.50.300:FF:000997">
    <property type="entry name" value="Multidrug resistance-associated protein 1"/>
    <property type="match status" value="1"/>
</dbReference>
<reference evidence="12" key="1">
    <citation type="submission" date="2020-06" db="EMBL/GenBank/DDBJ databases">
        <title>Draft genome of Bugula neritina, a colonial animal packing powerful symbionts and potential medicines.</title>
        <authorList>
            <person name="Rayko M."/>
        </authorList>
    </citation>
    <scope>NUCLEOTIDE SEQUENCE [LARGE SCALE GENOMIC DNA]</scope>
    <source>
        <strain evidence="12">Kwan_BN1</strain>
    </source>
</reference>
<dbReference type="PANTHER" id="PTHR24223:SF456">
    <property type="entry name" value="MULTIDRUG RESISTANCE-ASSOCIATED PROTEIN LETHAL(2)03659"/>
    <property type="match status" value="1"/>
</dbReference>
<organism evidence="12 13">
    <name type="scientific">Bugula neritina</name>
    <name type="common">Brown bryozoan</name>
    <name type="synonym">Sertularia neritina</name>
    <dbReference type="NCBI Taxonomy" id="10212"/>
    <lineage>
        <taxon>Eukaryota</taxon>
        <taxon>Metazoa</taxon>
        <taxon>Spiralia</taxon>
        <taxon>Lophotrochozoa</taxon>
        <taxon>Bryozoa</taxon>
        <taxon>Gymnolaemata</taxon>
        <taxon>Cheilostomatida</taxon>
        <taxon>Flustrina</taxon>
        <taxon>Buguloidea</taxon>
        <taxon>Bugulidae</taxon>
        <taxon>Bugula</taxon>
    </lineage>
</organism>
<evidence type="ECO:0000256" key="6">
    <source>
        <dbReference type="ARBA" id="ARBA00022840"/>
    </source>
</evidence>
<dbReference type="PROSITE" id="PS50893">
    <property type="entry name" value="ABC_TRANSPORTER_2"/>
    <property type="match status" value="1"/>
</dbReference>
<dbReference type="Pfam" id="PF00005">
    <property type="entry name" value="ABC_tran"/>
    <property type="match status" value="1"/>
</dbReference>
<keyword evidence="3" id="KW-0813">Transport</keyword>
<dbReference type="Pfam" id="PF00664">
    <property type="entry name" value="ABC_membrane"/>
    <property type="match status" value="1"/>
</dbReference>
<feature type="domain" description="ABC transporter" evidence="10">
    <location>
        <begin position="410"/>
        <end position="637"/>
    </location>
</feature>
<evidence type="ECO:0000313" key="13">
    <source>
        <dbReference type="Proteomes" id="UP000593567"/>
    </source>
</evidence>
<dbReference type="GO" id="GO:0016020">
    <property type="term" value="C:membrane"/>
    <property type="evidence" value="ECO:0007669"/>
    <property type="project" value="UniProtKB-SubCell"/>
</dbReference>
<dbReference type="OrthoDB" id="6500128at2759"/>
<dbReference type="SUPFAM" id="SSF52540">
    <property type="entry name" value="P-loop containing nucleoside triphosphate hydrolases"/>
    <property type="match status" value="1"/>
</dbReference>
<comment type="similarity">
    <text evidence="2">Belongs to the ABC transporter superfamily. ABCC family. Conjugate transporter (TC 3.A.1.208) subfamily.</text>
</comment>
<evidence type="ECO:0000256" key="9">
    <source>
        <dbReference type="SAM" id="Phobius"/>
    </source>
</evidence>
<keyword evidence="6" id="KW-0067">ATP-binding</keyword>
<proteinExistence type="inferred from homology"/>
<accession>A0A7J7JGR1</accession>
<feature type="transmembrane region" description="Helical" evidence="9">
    <location>
        <begin position="82"/>
        <end position="100"/>
    </location>
</feature>
<dbReference type="AlphaFoldDB" id="A0A7J7JGR1"/>
<evidence type="ECO:0000256" key="3">
    <source>
        <dbReference type="ARBA" id="ARBA00022448"/>
    </source>
</evidence>
<dbReference type="GO" id="GO:0016887">
    <property type="term" value="F:ATP hydrolysis activity"/>
    <property type="evidence" value="ECO:0007669"/>
    <property type="project" value="InterPro"/>
</dbReference>
<dbReference type="EMBL" id="VXIV02002559">
    <property type="protein sequence ID" value="KAF6024558.1"/>
    <property type="molecule type" value="Genomic_DNA"/>
</dbReference>
<protein>
    <submittedName>
        <fullName evidence="12">ABCC4</fullName>
    </submittedName>
</protein>
<dbReference type="GO" id="GO:0140359">
    <property type="term" value="F:ABC-type transporter activity"/>
    <property type="evidence" value="ECO:0007669"/>
    <property type="project" value="InterPro"/>
</dbReference>
<keyword evidence="5" id="KW-0547">Nucleotide-binding</keyword>
<evidence type="ECO:0000313" key="12">
    <source>
        <dbReference type="EMBL" id="KAF6024558.1"/>
    </source>
</evidence>
<evidence type="ECO:0000256" key="8">
    <source>
        <dbReference type="ARBA" id="ARBA00023136"/>
    </source>
</evidence>
<dbReference type="Gene3D" id="1.20.1560.10">
    <property type="entry name" value="ABC transporter type 1, transmembrane domain"/>
    <property type="match status" value="1"/>
</dbReference>
<keyword evidence="13" id="KW-1185">Reference proteome</keyword>
<dbReference type="PROSITE" id="PS50929">
    <property type="entry name" value="ABC_TM1F"/>
    <property type="match status" value="1"/>
</dbReference>
<dbReference type="SMART" id="SM00382">
    <property type="entry name" value="AAA"/>
    <property type="match status" value="1"/>
</dbReference>
<evidence type="ECO:0000256" key="1">
    <source>
        <dbReference type="ARBA" id="ARBA00004141"/>
    </source>
</evidence>
<evidence type="ECO:0000256" key="4">
    <source>
        <dbReference type="ARBA" id="ARBA00022692"/>
    </source>
</evidence>
<dbReference type="PANTHER" id="PTHR24223">
    <property type="entry name" value="ATP-BINDING CASSETTE SUB-FAMILY C"/>
    <property type="match status" value="1"/>
</dbReference>
<dbReference type="SUPFAM" id="SSF90123">
    <property type="entry name" value="ABC transporter transmembrane region"/>
    <property type="match status" value="1"/>
</dbReference>
<dbReference type="InterPro" id="IPR011527">
    <property type="entry name" value="ABC1_TM_dom"/>
</dbReference>
<name>A0A7J7JGR1_BUGNE</name>
<keyword evidence="4 9" id="KW-0812">Transmembrane</keyword>
<dbReference type="CDD" id="cd03250">
    <property type="entry name" value="ABCC_MRP_domain1"/>
    <property type="match status" value="1"/>
</dbReference>